<evidence type="ECO:0000313" key="1">
    <source>
        <dbReference type="EMBL" id="BAC98681.1"/>
    </source>
</evidence>
<proteinExistence type="predicted"/>
<reference evidence="2" key="2">
    <citation type="journal article" date="2008" name="Nucleic Acids Res.">
        <title>The rice annotation project database (RAP-DB): 2008 update.</title>
        <authorList>
            <consortium name="The rice annotation project (RAP)"/>
        </authorList>
    </citation>
    <scope>GENOME REANNOTATION</scope>
    <source>
        <strain evidence="2">cv. Nipponbare</strain>
    </source>
</reference>
<name>Q6Z287_ORYSJ</name>
<reference evidence="2" key="1">
    <citation type="journal article" date="2005" name="Nature">
        <title>The map-based sequence of the rice genome.</title>
        <authorList>
            <consortium name="International rice genome sequencing project (IRGSP)"/>
            <person name="Matsumoto T."/>
            <person name="Wu J."/>
            <person name="Kanamori H."/>
            <person name="Katayose Y."/>
            <person name="Fujisawa M."/>
            <person name="Namiki N."/>
            <person name="Mizuno H."/>
            <person name="Yamamoto K."/>
            <person name="Antonio B.A."/>
            <person name="Baba T."/>
            <person name="Sakata K."/>
            <person name="Nagamura Y."/>
            <person name="Aoki H."/>
            <person name="Arikawa K."/>
            <person name="Arita K."/>
            <person name="Bito T."/>
            <person name="Chiden Y."/>
            <person name="Fujitsuka N."/>
            <person name="Fukunaka R."/>
            <person name="Hamada M."/>
            <person name="Harada C."/>
            <person name="Hayashi A."/>
            <person name="Hijishita S."/>
            <person name="Honda M."/>
            <person name="Hosokawa S."/>
            <person name="Ichikawa Y."/>
            <person name="Idonuma A."/>
            <person name="Iijima M."/>
            <person name="Ikeda M."/>
            <person name="Ikeno M."/>
            <person name="Ito K."/>
            <person name="Ito S."/>
            <person name="Ito T."/>
            <person name="Ito Y."/>
            <person name="Ito Y."/>
            <person name="Iwabuchi A."/>
            <person name="Kamiya K."/>
            <person name="Karasawa W."/>
            <person name="Kurita K."/>
            <person name="Katagiri S."/>
            <person name="Kikuta A."/>
            <person name="Kobayashi H."/>
            <person name="Kobayashi N."/>
            <person name="Machita K."/>
            <person name="Maehara T."/>
            <person name="Masukawa M."/>
            <person name="Mizubayashi T."/>
            <person name="Mukai Y."/>
            <person name="Nagasaki H."/>
            <person name="Nagata Y."/>
            <person name="Naito S."/>
            <person name="Nakashima M."/>
            <person name="Nakama Y."/>
            <person name="Nakamichi Y."/>
            <person name="Nakamura M."/>
            <person name="Meguro A."/>
            <person name="Negishi M."/>
            <person name="Ohta I."/>
            <person name="Ohta T."/>
            <person name="Okamoto M."/>
            <person name="Ono N."/>
            <person name="Saji S."/>
            <person name="Sakaguchi M."/>
            <person name="Sakai K."/>
            <person name="Shibata M."/>
            <person name="Shimokawa T."/>
            <person name="Song J."/>
            <person name="Takazaki Y."/>
            <person name="Terasawa K."/>
            <person name="Tsugane M."/>
            <person name="Tsuji K."/>
            <person name="Ueda S."/>
            <person name="Waki K."/>
            <person name="Yamagata H."/>
            <person name="Yamamoto M."/>
            <person name="Yamamoto S."/>
            <person name="Yamane H."/>
            <person name="Yoshiki S."/>
            <person name="Yoshihara R."/>
            <person name="Yukawa K."/>
            <person name="Zhong H."/>
            <person name="Yano M."/>
            <person name="Yuan Q."/>
            <person name="Ouyang S."/>
            <person name="Liu J."/>
            <person name="Jones K.M."/>
            <person name="Gansberger K."/>
            <person name="Moffat K."/>
            <person name="Hill J."/>
            <person name="Bera J."/>
            <person name="Fadrosh D."/>
            <person name="Jin S."/>
            <person name="Johri S."/>
            <person name="Kim M."/>
            <person name="Overton L."/>
            <person name="Reardon M."/>
            <person name="Tsitrin T."/>
            <person name="Vuong H."/>
            <person name="Weaver B."/>
            <person name="Ciecko A."/>
            <person name="Tallon L."/>
            <person name="Jackson J."/>
            <person name="Pai G."/>
            <person name="Aken S.V."/>
            <person name="Utterback T."/>
            <person name="Reidmuller S."/>
            <person name="Feldblyum T."/>
            <person name="Hsiao J."/>
            <person name="Zismann V."/>
            <person name="Iobst S."/>
            <person name="de Vazeille A.R."/>
            <person name="Buell C.R."/>
            <person name="Ying K."/>
            <person name="Li Y."/>
            <person name="Lu T."/>
            <person name="Huang Y."/>
            <person name="Zhao Q."/>
            <person name="Feng Q."/>
            <person name="Zhang L."/>
            <person name="Zhu J."/>
            <person name="Weng Q."/>
            <person name="Mu J."/>
            <person name="Lu Y."/>
            <person name="Fan D."/>
            <person name="Liu Y."/>
            <person name="Guan J."/>
            <person name="Zhang Y."/>
            <person name="Yu S."/>
            <person name="Liu X."/>
            <person name="Zhang Y."/>
            <person name="Hong G."/>
            <person name="Han B."/>
            <person name="Choisne N."/>
            <person name="Demange N."/>
            <person name="Orjeda G."/>
            <person name="Samain S."/>
            <person name="Cattolico L."/>
            <person name="Pelletier E."/>
            <person name="Couloux A."/>
            <person name="Segurens B."/>
            <person name="Wincker P."/>
            <person name="D'Hont A."/>
            <person name="Scarpelli C."/>
            <person name="Weissenbach J."/>
            <person name="Salanoubat M."/>
            <person name="Quetier F."/>
            <person name="Yu Y."/>
            <person name="Kim H.R."/>
            <person name="Rambo T."/>
            <person name="Currie J."/>
            <person name="Collura K."/>
            <person name="Luo M."/>
            <person name="Yang T."/>
            <person name="Ammiraju J.S.S."/>
            <person name="Engler F."/>
            <person name="Soderlund C."/>
            <person name="Wing R.A."/>
            <person name="Palmer L.E."/>
            <person name="de la Bastide M."/>
            <person name="Spiegel L."/>
            <person name="Nascimento L."/>
            <person name="Zutavern T."/>
            <person name="O'Shaughnessy A."/>
            <person name="Dike S."/>
            <person name="Dedhia N."/>
            <person name="Preston R."/>
            <person name="Balija V."/>
            <person name="McCombie W.R."/>
            <person name="Chow T."/>
            <person name="Chen H."/>
            <person name="Chung M."/>
            <person name="Chen C."/>
            <person name="Shaw J."/>
            <person name="Wu H."/>
            <person name="Hsiao K."/>
            <person name="Chao Y."/>
            <person name="Chu M."/>
            <person name="Cheng C."/>
            <person name="Hour A."/>
            <person name="Lee P."/>
            <person name="Lin S."/>
            <person name="Lin Y."/>
            <person name="Liou J."/>
            <person name="Liu S."/>
            <person name="Hsing Y."/>
            <person name="Raghuvanshi S."/>
            <person name="Mohanty A."/>
            <person name="Bharti A.K."/>
            <person name="Gaur A."/>
            <person name="Gupta V."/>
            <person name="Kumar D."/>
            <person name="Ravi V."/>
            <person name="Vij S."/>
            <person name="Kapur A."/>
            <person name="Khurana P."/>
            <person name="Khurana P."/>
            <person name="Khurana J.P."/>
            <person name="Tyagi A.K."/>
            <person name="Gaikwad K."/>
            <person name="Singh A."/>
            <person name="Dalal V."/>
            <person name="Srivastava S."/>
            <person name="Dixit A."/>
            <person name="Pal A.K."/>
            <person name="Ghazi I.A."/>
            <person name="Yadav M."/>
            <person name="Pandit A."/>
            <person name="Bhargava A."/>
            <person name="Sureshbabu K."/>
            <person name="Batra K."/>
            <person name="Sharma T.R."/>
            <person name="Mohapatra T."/>
            <person name="Singh N.K."/>
            <person name="Messing J."/>
            <person name="Nelson A.B."/>
            <person name="Fuks G."/>
            <person name="Kavchok S."/>
            <person name="Keizer G."/>
            <person name="Linton E."/>
            <person name="Llaca V."/>
            <person name="Song R."/>
            <person name="Tanyolac B."/>
            <person name="Young S."/>
            <person name="Ho-Il K."/>
            <person name="Hahn J.H."/>
            <person name="Sangsakoo G."/>
            <person name="Vanavichit A."/>
            <person name="de Mattos Luiz.A.T."/>
            <person name="Zimmer P.D."/>
            <person name="Malone G."/>
            <person name="Dellagostin O."/>
            <person name="de Oliveira A.C."/>
            <person name="Bevan M."/>
            <person name="Bancroft I."/>
            <person name="Minx P."/>
            <person name="Cordum H."/>
            <person name="Wilson R."/>
            <person name="Cheng Z."/>
            <person name="Jin W."/>
            <person name="Jiang J."/>
            <person name="Leong S.A."/>
            <person name="Iwama H."/>
            <person name="Gojobori T."/>
            <person name="Itoh T."/>
            <person name="Niimura Y."/>
            <person name="Fujii Y."/>
            <person name="Habara T."/>
            <person name="Sakai H."/>
            <person name="Sato Y."/>
            <person name="Wilson G."/>
            <person name="Kumar K."/>
            <person name="McCouch S."/>
            <person name="Juretic N."/>
            <person name="Hoen D."/>
            <person name="Wright S."/>
            <person name="Bruskiewich R."/>
            <person name="Bureau T."/>
            <person name="Miyao A."/>
            <person name="Hirochika H."/>
            <person name="Nishikawa T."/>
            <person name="Kadowaki K."/>
            <person name="Sugiura M."/>
            <person name="Burr B."/>
            <person name="Sasaki T."/>
        </authorList>
    </citation>
    <scope>NUCLEOTIDE SEQUENCE [LARGE SCALE GENOMIC DNA]</scope>
    <source>
        <strain evidence="2">cv. Nipponbare</strain>
    </source>
</reference>
<organism evidence="1 2">
    <name type="scientific">Oryza sativa subsp. japonica</name>
    <name type="common">Rice</name>
    <dbReference type="NCBI Taxonomy" id="39947"/>
    <lineage>
        <taxon>Eukaryota</taxon>
        <taxon>Viridiplantae</taxon>
        <taxon>Streptophyta</taxon>
        <taxon>Embryophyta</taxon>
        <taxon>Tracheophyta</taxon>
        <taxon>Spermatophyta</taxon>
        <taxon>Magnoliopsida</taxon>
        <taxon>Liliopsida</taxon>
        <taxon>Poales</taxon>
        <taxon>Poaceae</taxon>
        <taxon>BOP clade</taxon>
        <taxon>Oryzoideae</taxon>
        <taxon>Oryzeae</taxon>
        <taxon>Oryzinae</taxon>
        <taxon>Oryza</taxon>
        <taxon>Oryza sativa</taxon>
    </lineage>
</organism>
<dbReference type="Proteomes" id="UP000000763">
    <property type="component" value="Chromosome 8"/>
</dbReference>
<evidence type="ECO:0000313" key="2">
    <source>
        <dbReference type="Proteomes" id="UP000000763"/>
    </source>
</evidence>
<protein>
    <submittedName>
        <fullName evidence="1">Uncharacterized protein</fullName>
    </submittedName>
</protein>
<dbReference type="EMBL" id="AP005388">
    <property type="protein sequence ID" value="BAC98681.1"/>
    <property type="molecule type" value="Genomic_DNA"/>
</dbReference>
<accession>Q6Z287</accession>
<sequence length="137" mass="15159">MYRWSHYHMILTNMPPYRNTKYRKSPTAISLARQLLHQPFPGSSRCSHTFSAPCSPSKSMAYRWCIWQPPTVAPTIGVAATVGVATAPAVDASSWCHRPSPRHRAASTSLHCLHRSLAAVNHTGRPLPSPTSVFLLL</sequence>
<dbReference type="AlphaFoldDB" id="Q6Z287"/>
<gene>
    <name evidence="1" type="primary">OSJNBa0086F04.23</name>
</gene>